<evidence type="ECO:0000313" key="10">
    <source>
        <dbReference type="Proteomes" id="UP001497497"/>
    </source>
</evidence>
<keyword evidence="5" id="KW-0539">Nucleus</keyword>
<keyword evidence="3" id="KW-0677">Repeat</keyword>
<dbReference type="Gene3D" id="1.25.40.10">
    <property type="entry name" value="Tetratricopeptide repeat domain"/>
    <property type="match status" value="1"/>
</dbReference>
<feature type="compositionally biased region" description="Basic and acidic residues" evidence="7">
    <location>
        <begin position="358"/>
        <end position="406"/>
    </location>
</feature>
<evidence type="ECO:0000256" key="2">
    <source>
        <dbReference type="ARBA" id="ARBA00008402"/>
    </source>
</evidence>
<evidence type="ECO:0000259" key="8">
    <source>
        <dbReference type="Pfam" id="PF10516"/>
    </source>
</evidence>
<name>A0AAV2HCQ7_LYMST</name>
<dbReference type="InterPro" id="IPR051730">
    <property type="entry name" value="NASP-like"/>
</dbReference>
<evidence type="ECO:0000313" key="9">
    <source>
        <dbReference type="EMBL" id="CAL1531124.1"/>
    </source>
</evidence>
<evidence type="ECO:0000256" key="7">
    <source>
        <dbReference type="SAM" id="MobiDB-lite"/>
    </source>
</evidence>
<feature type="compositionally biased region" description="Acidic residues" evidence="7">
    <location>
        <begin position="96"/>
        <end position="107"/>
    </location>
</feature>
<dbReference type="Pfam" id="PF10516">
    <property type="entry name" value="SHNi-TPR"/>
    <property type="match status" value="1"/>
</dbReference>
<reference evidence="9 10" key="1">
    <citation type="submission" date="2024-04" db="EMBL/GenBank/DDBJ databases">
        <authorList>
            <consortium name="Genoscope - CEA"/>
            <person name="William W."/>
        </authorList>
    </citation>
    <scope>NUCLEOTIDE SEQUENCE [LARGE SCALE GENOMIC DNA]</scope>
</reference>
<organism evidence="9 10">
    <name type="scientific">Lymnaea stagnalis</name>
    <name type="common">Great pond snail</name>
    <name type="synonym">Helix stagnalis</name>
    <dbReference type="NCBI Taxonomy" id="6523"/>
    <lineage>
        <taxon>Eukaryota</taxon>
        <taxon>Metazoa</taxon>
        <taxon>Spiralia</taxon>
        <taxon>Lophotrochozoa</taxon>
        <taxon>Mollusca</taxon>
        <taxon>Gastropoda</taxon>
        <taxon>Heterobranchia</taxon>
        <taxon>Euthyneura</taxon>
        <taxon>Panpulmonata</taxon>
        <taxon>Hygrophila</taxon>
        <taxon>Lymnaeoidea</taxon>
        <taxon>Lymnaeidae</taxon>
        <taxon>Lymnaea</taxon>
    </lineage>
</organism>
<comment type="similarity">
    <text evidence="2">Belongs to the NASP family.</text>
</comment>
<keyword evidence="4" id="KW-0802">TPR repeat</keyword>
<comment type="subcellular location">
    <subcellularLocation>
        <location evidence="1">Nucleus</location>
    </subcellularLocation>
</comment>
<dbReference type="SUPFAM" id="SSF48452">
    <property type="entry name" value="TPR-like"/>
    <property type="match status" value="1"/>
</dbReference>
<dbReference type="Proteomes" id="UP001497497">
    <property type="component" value="Unassembled WGS sequence"/>
</dbReference>
<feature type="region of interest" description="Disordered" evidence="7">
    <location>
        <begin position="703"/>
        <end position="754"/>
    </location>
</feature>
<keyword evidence="6" id="KW-0175">Coiled coil</keyword>
<feature type="compositionally biased region" description="Basic and acidic residues" evidence="7">
    <location>
        <begin position="198"/>
        <end position="229"/>
    </location>
</feature>
<feature type="compositionally biased region" description="Basic residues" evidence="7">
    <location>
        <begin position="230"/>
        <end position="250"/>
    </location>
</feature>
<dbReference type="GO" id="GO:0034080">
    <property type="term" value="P:CENP-A containing chromatin assembly"/>
    <property type="evidence" value="ECO:0007669"/>
    <property type="project" value="TreeGrafter"/>
</dbReference>
<dbReference type="PANTHER" id="PTHR15081">
    <property type="entry name" value="NUCLEAR AUTOANTIGENIC SPERM PROTEIN NASP -RELATED"/>
    <property type="match status" value="1"/>
</dbReference>
<feature type="compositionally biased region" description="Basic and acidic residues" evidence="7">
    <location>
        <begin position="108"/>
        <end position="149"/>
    </location>
</feature>
<accession>A0AAV2HCQ7</accession>
<gene>
    <name evidence="9" type="ORF">GSLYS_00005225001</name>
</gene>
<sequence length="754" mass="83042">MSTAEGTSSSSTMDSAEKIEALKIAADLLAQGKRSMVCEDVPKAVNLFEEAVRLLVKECGEMSRDCADAYFNCGSALLELGRMETNVLGTALEGVEVEEEKEEEENEQFEKPPADDDNVRQQLREEVYEAMAEGEREEQLSKIVHEKAAKSTTETIAGETLEADKKKESSEMKAGMADVDMTAESDNKGDGNCIGDASSEKKVAESEKKDAAESEKKDAAESEKKDAQSLKRKMQQSLRRKLQQSLRRKMQQNAAESEKKDAAESEKKDAAESEKKDAAESEKKDNETVKKDNETVKGSDSSNAEKKEHENNKEEEAKSEVSMNVVEKEAADKAVEPEKKDDAMPTEVQSDKVTLGSETKDVPIEKKEEEMETTDESKEKSDKSKDKEDEKVEEVQTNDAKGEKTADGAAEAPVNGTKEEEEKENDVEMADAEAVDEGEEDGEEGEETADGEESQEGEGTEEKDEDVPNFQLAWEYLDLAKVIYLKSDSKDDQLKAAECHIKLGEVSMETEQHATAAEDLQSALKIQQKYLPADDRLIAETHYQLGLAYGLSKDFKLSIEHYQLAISTIEAKIASLTKLVEEQEIDADNKENHETDELKKYKDEIKELQDLIPEMRNKIEDTQVEATDMEKMKEMAKEMLGLSGTTKGFGSPTKKNDVCVASAGPDVDENGEKKASDIAHLVRKKRKPEDDTEAPAALEIKKIRQEDGAAGDSALKTNGDVKVNGNGETPINVDKVTSDVEKTGSAAAAEPMTT</sequence>
<evidence type="ECO:0000256" key="1">
    <source>
        <dbReference type="ARBA" id="ARBA00004123"/>
    </source>
</evidence>
<evidence type="ECO:0000256" key="5">
    <source>
        <dbReference type="ARBA" id="ARBA00023242"/>
    </source>
</evidence>
<feature type="region of interest" description="Disordered" evidence="7">
    <location>
        <begin position="96"/>
        <end position="468"/>
    </location>
</feature>
<dbReference type="InterPro" id="IPR011990">
    <property type="entry name" value="TPR-like_helical_dom_sf"/>
</dbReference>
<protein>
    <recommendedName>
        <fullName evidence="8">Tetratricopeptide SHNi-TPR domain-containing protein</fullName>
    </recommendedName>
</protein>
<dbReference type="GO" id="GO:0042393">
    <property type="term" value="F:histone binding"/>
    <property type="evidence" value="ECO:0007669"/>
    <property type="project" value="TreeGrafter"/>
</dbReference>
<dbReference type="PANTHER" id="PTHR15081:SF1">
    <property type="entry name" value="NUCLEAR AUTOANTIGENIC SPERM PROTEIN"/>
    <property type="match status" value="1"/>
</dbReference>
<feature type="compositionally biased region" description="Basic and acidic residues" evidence="7">
    <location>
        <begin position="326"/>
        <end position="343"/>
    </location>
</feature>
<feature type="domain" description="Tetratricopeptide SHNi-TPR" evidence="8">
    <location>
        <begin position="497"/>
        <end position="534"/>
    </location>
</feature>
<dbReference type="GO" id="GO:0005654">
    <property type="term" value="C:nucleoplasm"/>
    <property type="evidence" value="ECO:0007669"/>
    <property type="project" value="TreeGrafter"/>
</dbReference>
<evidence type="ECO:0000256" key="4">
    <source>
        <dbReference type="ARBA" id="ARBA00022803"/>
    </source>
</evidence>
<feature type="compositionally biased region" description="Basic and acidic residues" evidence="7">
    <location>
        <begin position="256"/>
        <end position="319"/>
    </location>
</feature>
<feature type="coiled-coil region" evidence="6">
    <location>
        <begin position="566"/>
        <end position="639"/>
    </location>
</feature>
<evidence type="ECO:0000256" key="6">
    <source>
        <dbReference type="SAM" id="Coils"/>
    </source>
</evidence>
<dbReference type="SMART" id="SM00028">
    <property type="entry name" value="TPR"/>
    <property type="match status" value="2"/>
</dbReference>
<comment type="caution">
    <text evidence="9">The sequence shown here is derived from an EMBL/GenBank/DDBJ whole genome shotgun (WGS) entry which is preliminary data.</text>
</comment>
<feature type="compositionally biased region" description="Acidic residues" evidence="7">
    <location>
        <begin position="419"/>
        <end position="467"/>
    </location>
</feature>
<proteinExistence type="inferred from homology"/>
<dbReference type="AlphaFoldDB" id="A0AAV2HCQ7"/>
<dbReference type="InterPro" id="IPR019544">
    <property type="entry name" value="Tetratricopeptide_SHNi-TPR_dom"/>
</dbReference>
<dbReference type="GO" id="GO:0006335">
    <property type="term" value="P:DNA replication-dependent chromatin assembly"/>
    <property type="evidence" value="ECO:0007669"/>
    <property type="project" value="TreeGrafter"/>
</dbReference>
<dbReference type="EMBL" id="CAXITT010000081">
    <property type="protein sequence ID" value="CAL1531124.1"/>
    <property type="molecule type" value="Genomic_DNA"/>
</dbReference>
<dbReference type="InterPro" id="IPR019734">
    <property type="entry name" value="TPR_rpt"/>
</dbReference>
<feature type="compositionally biased region" description="Basic and acidic residues" evidence="7">
    <location>
        <begin position="162"/>
        <end position="171"/>
    </location>
</feature>
<evidence type="ECO:0000256" key="3">
    <source>
        <dbReference type="ARBA" id="ARBA00022737"/>
    </source>
</evidence>
<keyword evidence="10" id="KW-1185">Reference proteome</keyword>